<sequence length="75" mass="8342">MSTLTIRLPEEKHQRLKALAQSKNISVNKLIDELATVVLVEHDTKNRFLARSGRATAQDGLALLDVLDEHDKAGH</sequence>
<organism evidence="1 2">
    <name type="scientific">Rhizobium hidalgonense</name>
    <dbReference type="NCBI Taxonomy" id="1538159"/>
    <lineage>
        <taxon>Bacteria</taxon>
        <taxon>Pseudomonadati</taxon>
        <taxon>Pseudomonadota</taxon>
        <taxon>Alphaproteobacteria</taxon>
        <taxon>Hyphomicrobiales</taxon>
        <taxon>Rhizobiaceae</taxon>
        <taxon>Rhizobium/Agrobacterium group</taxon>
        <taxon>Rhizobium</taxon>
    </lineage>
</organism>
<name>A0AAJ2LQX3_9HYPH</name>
<comment type="caution">
    <text evidence="1">The sequence shown here is derived from an EMBL/GenBank/DDBJ whole genome shotgun (WGS) entry which is preliminary data.</text>
</comment>
<dbReference type="Pfam" id="PF05534">
    <property type="entry name" value="HicB"/>
    <property type="match status" value="1"/>
</dbReference>
<dbReference type="GO" id="GO:0006355">
    <property type="term" value="P:regulation of DNA-templated transcription"/>
    <property type="evidence" value="ECO:0007669"/>
    <property type="project" value="InterPro"/>
</dbReference>
<reference evidence="1" key="1">
    <citation type="submission" date="2023-04" db="EMBL/GenBank/DDBJ databases">
        <title>Genomic characterization of faba bean (Vicia faba) microsymbionts in Mexican soils.</title>
        <authorList>
            <person name="Rivera Orduna F.N."/>
            <person name="Guevara-Luna J."/>
            <person name="Yan J."/>
            <person name="Arroyo-Herrera I."/>
            <person name="Li Y."/>
            <person name="Vasquez-Murrieta M.S."/>
            <person name="Wang E.T."/>
        </authorList>
    </citation>
    <scope>NUCLEOTIDE SEQUENCE</scope>
    <source>
        <strain evidence="1">CH26</strain>
    </source>
</reference>
<proteinExistence type="predicted"/>
<dbReference type="SUPFAM" id="SSF47598">
    <property type="entry name" value="Ribbon-helix-helix"/>
    <property type="match status" value="1"/>
</dbReference>
<dbReference type="RefSeq" id="WP_310866537.1">
    <property type="nucleotide sequence ID" value="NZ_JAVLSF010000871.1"/>
</dbReference>
<dbReference type="InterPro" id="IPR010985">
    <property type="entry name" value="Ribbon_hlx_hlx"/>
</dbReference>
<dbReference type="Proteomes" id="UP001268610">
    <property type="component" value="Unassembled WGS sequence"/>
</dbReference>
<accession>A0AAJ2LQX3</accession>
<dbReference type="AlphaFoldDB" id="A0AAJ2LQX3"/>
<evidence type="ECO:0000313" key="1">
    <source>
        <dbReference type="EMBL" id="MDR9778488.1"/>
    </source>
</evidence>
<protein>
    <submittedName>
        <fullName evidence="1">Toxin-antitoxin system HicB family antitoxin</fullName>
    </submittedName>
</protein>
<dbReference type="InterPro" id="IPR008651">
    <property type="entry name" value="Uncharacterised_HicB"/>
</dbReference>
<evidence type="ECO:0000313" key="2">
    <source>
        <dbReference type="Proteomes" id="UP001268610"/>
    </source>
</evidence>
<dbReference type="EMBL" id="JAVLSF010000871">
    <property type="protein sequence ID" value="MDR9778488.1"/>
    <property type="molecule type" value="Genomic_DNA"/>
</dbReference>
<gene>
    <name evidence="1" type="ORF">RJJ65_38765</name>
</gene>